<accession>A0A8J5XUV7</accession>
<gene>
    <name evidence="2" type="ORF">KFE25_009465</name>
</gene>
<dbReference type="AlphaFoldDB" id="A0A8J5XUV7"/>
<evidence type="ECO:0000313" key="2">
    <source>
        <dbReference type="EMBL" id="KAG8471044.1"/>
    </source>
</evidence>
<proteinExistence type="predicted"/>
<comment type="caution">
    <text evidence="2">The sequence shown here is derived from an EMBL/GenBank/DDBJ whole genome shotgun (WGS) entry which is preliminary data.</text>
</comment>
<feature type="region of interest" description="Disordered" evidence="1">
    <location>
        <begin position="1"/>
        <end position="20"/>
    </location>
</feature>
<reference evidence="2" key="1">
    <citation type="submission" date="2021-05" db="EMBL/GenBank/DDBJ databases">
        <title>The genome of the haptophyte Pavlova lutheri (Diacronema luteri, Pavlovales) - a model for lipid biosynthesis in eukaryotic algae.</title>
        <authorList>
            <person name="Hulatt C.J."/>
            <person name="Posewitz M.C."/>
        </authorList>
    </citation>
    <scope>NUCLEOTIDE SEQUENCE</scope>
    <source>
        <strain evidence="2">NIVA-4/92</strain>
    </source>
</reference>
<dbReference type="EMBL" id="JAGTXO010000001">
    <property type="protein sequence ID" value="KAG8471044.1"/>
    <property type="molecule type" value="Genomic_DNA"/>
</dbReference>
<organism evidence="2 3">
    <name type="scientific">Diacronema lutheri</name>
    <name type="common">Unicellular marine alga</name>
    <name type="synonym">Monochrysis lutheri</name>
    <dbReference type="NCBI Taxonomy" id="2081491"/>
    <lineage>
        <taxon>Eukaryota</taxon>
        <taxon>Haptista</taxon>
        <taxon>Haptophyta</taxon>
        <taxon>Pavlovophyceae</taxon>
        <taxon>Pavlovales</taxon>
        <taxon>Pavlovaceae</taxon>
        <taxon>Diacronema</taxon>
    </lineage>
</organism>
<evidence type="ECO:0000313" key="3">
    <source>
        <dbReference type="Proteomes" id="UP000751190"/>
    </source>
</evidence>
<keyword evidence="3" id="KW-1185">Reference proteome</keyword>
<name>A0A8J5XUV7_DIALT</name>
<sequence length="68" mass="7569">MGSKPEQEPPPFVQPPPAAGSWQDQYVAHVNFFRTHFSSQLAPRPAEPYSATAAEEFVEASEELYCQS</sequence>
<protein>
    <submittedName>
        <fullName evidence="2">Uncharacterized protein</fullName>
    </submittedName>
</protein>
<feature type="compositionally biased region" description="Pro residues" evidence="1">
    <location>
        <begin position="8"/>
        <end position="18"/>
    </location>
</feature>
<dbReference type="Proteomes" id="UP000751190">
    <property type="component" value="Unassembled WGS sequence"/>
</dbReference>
<evidence type="ECO:0000256" key="1">
    <source>
        <dbReference type="SAM" id="MobiDB-lite"/>
    </source>
</evidence>